<comment type="caution">
    <text evidence="3">The sequence shown here is derived from an EMBL/GenBank/DDBJ whole genome shotgun (WGS) entry which is preliminary data.</text>
</comment>
<dbReference type="GO" id="GO:0010181">
    <property type="term" value="F:FMN binding"/>
    <property type="evidence" value="ECO:0007669"/>
    <property type="project" value="InterPro"/>
</dbReference>
<dbReference type="EMBL" id="JAGTTM010000004">
    <property type="protein sequence ID" value="MCC2030057.1"/>
    <property type="molecule type" value="Genomic_DNA"/>
</dbReference>
<protein>
    <submittedName>
        <fullName evidence="3">Flavin reductase</fullName>
    </submittedName>
</protein>
<keyword evidence="1" id="KW-0560">Oxidoreductase</keyword>
<evidence type="ECO:0000259" key="2">
    <source>
        <dbReference type="SMART" id="SM00903"/>
    </source>
</evidence>
<dbReference type="InterPro" id="IPR050268">
    <property type="entry name" value="NADH-dep_flavin_reductase"/>
</dbReference>
<accession>A0A9X1S1A3</accession>
<dbReference type="InterPro" id="IPR012349">
    <property type="entry name" value="Split_barrel_FMN-bd"/>
</dbReference>
<gene>
    <name evidence="3" type="ORF">KEC56_11125</name>
</gene>
<dbReference type="Gene3D" id="2.30.110.10">
    <property type="entry name" value="Electron Transport, Fmn-binding Protein, Chain A"/>
    <property type="match status" value="1"/>
</dbReference>
<dbReference type="PANTHER" id="PTHR30466:SF1">
    <property type="entry name" value="FMN REDUCTASE (NADH) RUTF"/>
    <property type="match status" value="1"/>
</dbReference>
<dbReference type="Pfam" id="PF01613">
    <property type="entry name" value="Flavin_Reduct"/>
    <property type="match status" value="1"/>
</dbReference>
<organism evidence="3 4">
    <name type="scientific">Microbacterium tenebrionis</name>
    <dbReference type="NCBI Taxonomy" id="2830665"/>
    <lineage>
        <taxon>Bacteria</taxon>
        <taxon>Bacillati</taxon>
        <taxon>Actinomycetota</taxon>
        <taxon>Actinomycetes</taxon>
        <taxon>Micrococcales</taxon>
        <taxon>Microbacteriaceae</taxon>
        <taxon>Microbacterium</taxon>
    </lineage>
</organism>
<feature type="domain" description="Flavin reductase like" evidence="2">
    <location>
        <begin position="17"/>
        <end position="159"/>
    </location>
</feature>
<dbReference type="SMART" id="SM00903">
    <property type="entry name" value="Flavin_Reduct"/>
    <property type="match status" value="1"/>
</dbReference>
<evidence type="ECO:0000313" key="4">
    <source>
        <dbReference type="Proteomes" id="UP001139289"/>
    </source>
</evidence>
<keyword evidence="4" id="KW-1185">Reference proteome</keyword>
<dbReference type="SUPFAM" id="SSF50475">
    <property type="entry name" value="FMN-binding split barrel"/>
    <property type="match status" value="1"/>
</dbReference>
<dbReference type="GO" id="GO:0042602">
    <property type="term" value="F:riboflavin reductase (NADPH) activity"/>
    <property type="evidence" value="ECO:0007669"/>
    <property type="project" value="TreeGrafter"/>
</dbReference>
<name>A0A9X1S1A3_9MICO</name>
<dbReference type="Proteomes" id="UP001139289">
    <property type="component" value="Unassembled WGS sequence"/>
</dbReference>
<evidence type="ECO:0000256" key="1">
    <source>
        <dbReference type="ARBA" id="ARBA00023002"/>
    </source>
</evidence>
<dbReference type="RefSeq" id="WP_227531012.1">
    <property type="nucleotide sequence ID" value="NZ_JAGTTM010000004.1"/>
</dbReference>
<reference evidence="3" key="1">
    <citation type="submission" date="2021-04" db="EMBL/GenBank/DDBJ databases">
        <title>Microbacterium tenobrionis sp. nov. and Microbacterium allomyrinae sp. nov., isolated from larvae of Tenobrio molitor and Allomyrina dichotoma, respectively.</title>
        <authorList>
            <person name="Lee S.D."/>
        </authorList>
    </citation>
    <scope>NUCLEOTIDE SEQUENCE</scope>
    <source>
        <strain evidence="3">YMB-B2</strain>
    </source>
</reference>
<dbReference type="PANTHER" id="PTHR30466">
    <property type="entry name" value="FLAVIN REDUCTASE"/>
    <property type="match status" value="1"/>
</dbReference>
<dbReference type="AlphaFoldDB" id="A0A9X1S1A3"/>
<evidence type="ECO:0000313" key="3">
    <source>
        <dbReference type="EMBL" id="MCC2030057.1"/>
    </source>
</evidence>
<sequence>MNETTTAVASDEFVTAMNHFASGVAVVTSRRGQWPVGATVAAIAPISSDPPVVMVSMSVASSTAAAIIDKGAFTVNVLDEDAAMLAGVFASRAPDKFAGLEWDEDGLGNPVLHQRVASISCMVLDAVSSGSHWELRGQAVDVDIRGGNPLAYYRGAFAHLHTDADRAVLDAVCAYVLAVRTDKDHRLDPDLLASELSVSRGAILRALSRLKSDALVERVDGAYYIAGVSDEVVDAAYAAKLILEIGVASHVVDRITDDDVLSLRARLSSVHAAASAEGEESLEKLVAALDGVGEFFVGLAGSEPLVRAYRSLGLPGIDRRTITRTMLANIPPGGGFEAVVDALERRDLPAVLEALRSERRTPAFVRNLTRGQD</sequence>
<dbReference type="InterPro" id="IPR002563">
    <property type="entry name" value="Flavin_Rdtase-like_dom"/>
</dbReference>
<proteinExistence type="predicted"/>